<reference evidence="4 5" key="1">
    <citation type="submission" date="2020-07" db="EMBL/GenBank/DDBJ databases">
        <authorList>
            <person name="Feng X."/>
        </authorList>
    </citation>
    <scope>NUCLEOTIDE SEQUENCE [LARGE SCALE GENOMIC DNA]</scope>
    <source>
        <strain evidence="4 5">JCM31066</strain>
    </source>
</reference>
<dbReference type="AlphaFoldDB" id="A0A842HJ13"/>
<keyword evidence="5" id="KW-1185">Reference proteome</keyword>
<accession>A0A842HJ13</accession>
<evidence type="ECO:0000256" key="2">
    <source>
        <dbReference type="ARBA" id="ARBA00022801"/>
    </source>
</evidence>
<sequence length="459" mass="51820">MTDLFHSDAPAVPFRGVHLDLKGLVPTFSRLLELLEVFHELRFQAVLVEWEDCFPWRCNERLRAPHAYTTEQVARFARRCEELELEIIPLVQALGHSENVLRLPEYEALREVPNRTDVFHPLNPQSPELVAAMVQDVIELLPQVKRFHLGGDEVYTLGKHPASEAFVQEQGIAALYLRQLEPSLKMLESRDVRPLLWHDEIVQWAPDQISAIADRVDLVVWGYTGDPRDNATYHYRLPHVEKLHALGCRLWAATAYKGADGPAANLPLTRDRAQATQGWAELTPRFQLQGVFATAWSRYASGRIQVSPVDGALDSLVNTALILYNGCAPAEGLDACLSLLDGIGEGEAFRQIREILQRLTYHADRGWGWVRQLEEQIVNLELEPDRASSGIEETILDLFDGDIRACELAGKDLENFLQDKVVSPLPHYYQACHLEPLKMARERLLNHNILNSCAALAAS</sequence>
<dbReference type="InterPro" id="IPR017853">
    <property type="entry name" value="GH"/>
</dbReference>
<proteinExistence type="inferred from homology"/>
<comment type="caution">
    <text evidence="4">The sequence shown here is derived from an EMBL/GenBank/DDBJ whole genome shotgun (WGS) entry which is preliminary data.</text>
</comment>
<comment type="similarity">
    <text evidence="1">Belongs to the glycosyl hydrolase 20 family.</text>
</comment>
<evidence type="ECO:0000256" key="1">
    <source>
        <dbReference type="ARBA" id="ARBA00006285"/>
    </source>
</evidence>
<dbReference type="Proteomes" id="UP000546464">
    <property type="component" value="Unassembled WGS sequence"/>
</dbReference>
<evidence type="ECO:0000259" key="3">
    <source>
        <dbReference type="Pfam" id="PF00728"/>
    </source>
</evidence>
<keyword evidence="2 4" id="KW-0378">Hydrolase</keyword>
<feature type="domain" description="Glycoside hydrolase family 20 catalytic" evidence="3">
    <location>
        <begin position="64"/>
        <end position="221"/>
    </location>
</feature>
<dbReference type="SUPFAM" id="SSF51445">
    <property type="entry name" value="(Trans)glycosidases"/>
    <property type="match status" value="1"/>
</dbReference>
<dbReference type="GO" id="GO:0004563">
    <property type="term" value="F:beta-N-acetylhexosaminidase activity"/>
    <property type="evidence" value="ECO:0007669"/>
    <property type="project" value="UniProtKB-ARBA"/>
</dbReference>
<dbReference type="Pfam" id="PF00728">
    <property type="entry name" value="Glyco_hydro_20"/>
    <property type="match status" value="1"/>
</dbReference>
<dbReference type="PANTHER" id="PTHR21040:SF8">
    <property type="entry name" value="BCDNA.GH04120"/>
    <property type="match status" value="1"/>
</dbReference>
<dbReference type="EMBL" id="JACHVB010000060">
    <property type="protein sequence ID" value="MBC2595968.1"/>
    <property type="molecule type" value="Genomic_DNA"/>
</dbReference>
<gene>
    <name evidence="4" type="ORF">H5P28_17010</name>
</gene>
<dbReference type="GO" id="GO:0005975">
    <property type="term" value="P:carbohydrate metabolic process"/>
    <property type="evidence" value="ECO:0007669"/>
    <property type="project" value="InterPro"/>
</dbReference>
<dbReference type="Gene3D" id="3.20.20.80">
    <property type="entry name" value="Glycosidases"/>
    <property type="match status" value="1"/>
</dbReference>
<dbReference type="InterPro" id="IPR015883">
    <property type="entry name" value="Glyco_hydro_20_cat"/>
</dbReference>
<organism evidence="4 5">
    <name type="scientific">Ruficoccus amylovorans</name>
    <dbReference type="NCBI Taxonomy" id="1804625"/>
    <lineage>
        <taxon>Bacteria</taxon>
        <taxon>Pseudomonadati</taxon>
        <taxon>Verrucomicrobiota</taxon>
        <taxon>Opitutia</taxon>
        <taxon>Puniceicoccales</taxon>
        <taxon>Cerasicoccaceae</taxon>
        <taxon>Ruficoccus</taxon>
    </lineage>
</organism>
<dbReference type="InterPro" id="IPR038901">
    <property type="entry name" value="HEXDC-like"/>
</dbReference>
<dbReference type="RefSeq" id="WP_185676890.1">
    <property type="nucleotide sequence ID" value="NZ_JACHVB010000060.1"/>
</dbReference>
<evidence type="ECO:0000313" key="4">
    <source>
        <dbReference type="EMBL" id="MBC2595968.1"/>
    </source>
</evidence>
<name>A0A842HJ13_9BACT</name>
<dbReference type="PANTHER" id="PTHR21040">
    <property type="entry name" value="BCDNA.GH04120"/>
    <property type="match status" value="1"/>
</dbReference>
<protein>
    <submittedName>
        <fullName evidence="4">Family 20 glycosylhydrolase</fullName>
    </submittedName>
</protein>
<evidence type="ECO:0000313" key="5">
    <source>
        <dbReference type="Proteomes" id="UP000546464"/>
    </source>
</evidence>